<reference evidence="9 10" key="1">
    <citation type="submission" date="2020-08" db="EMBL/GenBank/DDBJ databases">
        <authorList>
            <person name="Koutsovoulos G."/>
            <person name="Danchin GJ E."/>
        </authorList>
    </citation>
    <scope>NUCLEOTIDE SEQUENCE [LARGE SCALE GENOMIC DNA]</scope>
</reference>
<evidence type="ECO:0000256" key="8">
    <source>
        <dbReference type="SAM" id="MobiDB-lite"/>
    </source>
</evidence>
<evidence type="ECO:0000256" key="6">
    <source>
        <dbReference type="ARBA" id="ARBA00023242"/>
    </source>
</evidence>
<dbReference type="Pfam" id="PF05890">
    <property type="entry name" value="Ebp2"/>
    <property type="match status" value="1"/>
</dbReference>
<dbReference type="GO" id="GO:0005730">
    <property type="term" value="C:nucleolus"/>
    <property type="evidence" value="ECO:0007669"/>
    <property type="project" value="UniProtKB-SubCell"/>
</dbReference>
<keyword evidence="4" id="KW-0690">Ribosome biogenesis</keyword>
<comment type="function">
    <text evidence="1">Required for the processing of the 27S pre-rRNA.</text>
</comment>
<comment type="caution">
    <text evidence="9">The sequence shown here is derived from an EMBL/GenBank/DDBJ whole genome shotgun (WGS) entry which is preliminary data.</text>
</comment>
<evidence type="ECO:0000256" key="7">
    <source>
        <dbReference type="SAM" id="Coils"/>
    </source>
</evidence>
<protein>
    <submittedName>
        <fullName evidence="9">Uncharacterized protein</fullName>
    </submittedName>
</protein>
<evidence type="ECO:0000256" key="2">
    <source>
        <dbReference type="ARBA" id="ARBA00004604"/>
    </source>
</evidence>
<keyword evidence="6" id="KW-0539">Nucleus</keyword>
<feature type="region of interest" description="Disordered" evidence="8">
    <location>
        <begin position="1"/>
        <end position="33"/>
    </location>
</feature>
<dbReference type="GO" id="GO:0006364">
    <property type="term" value="P:rRNA processing"/>
    <property type="evidence" value="ECO:0007669"/>
    <property type="project" value="TreeGrafter"/>
</dbReference>
<evidence type="ECO:0000256" key="1">
    <source>
        <dbReference type="ARBA" id="ARBA00003387"/>
    </source>
</evidence>
<feature type="region of interest" description="Disordered" evidence="8">
    <location>
        <begin position="223"/>
        <end position="262"/>
    </location>
</feature>
<dbReference type="EMBL" id="CAJEWN010000536">
    <property type="protein sequence ID" value="CAD2185202.1"/>
    <property type="molecule type" value="Genomic_DNA"/>
</dbReference>
<evidence type="ECO:0000256" key="4">
    <source>
        <dbReference type="ARBA" id="ARBA00022517"/>
    </source>
</evidence>
<dbReference type="InterPro" id="IPR008610">
    <property type="entry name" value="Ebp2"/>
</dbReference>
<dbReference type="GO" id="GO:0030687">
    <property type="term" value="C:preribosome, large subunit precursor"/>
    <property type="evidence" value="ECO:0007669"/>
    <property type="project" value="TreeGrafter"/>
</dbReference>
<evidence type="ECO:0000256" key="3">
    <source>
        <dbReference type="ARBA" id="ARBA00007336"/>
    </source>
</evidence>
<comment type="similarity">
    <text evidence="3">Belongs to the EBP2 family.</text>
</comment>
<proteinExistence type="inferred from homology"/>
<accession>A0A6V7WDX3</accession>
<dbReference type="AlphaFoldDB" id="A0A6V7WDX3"/>
<comment type="subcellular location">
    <subcellularLocation>
        <location evidence="2">Nucleus</location>
        <location evidence="2">Nucleolus</location>
    </subcellularLocation>
</comment>
<dbReference type="PANTHER" id="PTHR13028:SF0">
    <property type="entry name" value="RRNA-PROCESSING PROTEIN EBP2-RELATED"/>
    <property type="match status" value="1"/>
</dbReference>
<sequence>MSSSDDEYFDIDELQKEGKDVGKNKNDVDLSENSDQDELQVAFRQGLLNKPGLFVSQIKKREPIYKKEEMLRKLSTFNTERDWIDTLQIKFNPELCYNDSVDQDLEREAAFYKQSLNSVENAKQRLKALGIPTDRPSDYFAEMAKGDTQMDKIRRKILETKNIKERKENARRLRDEKKFARKVQKTREEQKLRAKKKLLDATKKHREGNKAPLEEILKNPKFEKKGGFQKKKMNRTARNTKYGFGGRKKGSKRNDKQSFNLM</sequence>
<dbReference type="Proteomes" id="UP000580250">
    <property type="component" value="Unassembled WGS sequence"/>
</dbReference>
<dbReference type="GO" id="GO:0034399">
    <property type="term" value="C:nuclear periphery"/>
    <property type="evidence" value="ECO:0007669"/>
    <property type="project" value="TreeGrafter"/>
</dbReference>
<evidence type="ECO:0000256" key="5">
    <source>
        <dbReference type="ARBA" id="ARBA00023054"/>
    </source>
</evidence>
<organism evidence="9 10">
    <name type="scientific">Meloidogyne enterolobii</name>
    <name type="common">Root-knot nematode worm</name>
    <name type="synonym">Meloidogyne mayaguensis</name>
    <dbReference type="NCBI Taxonomy" id="390850"/>
    <lineage>
        <taxon>Eukaryota</taxon>
        <taxon>Metazoa</taxon>
        <taxon>Ecdysozoa</taxon>
        <taxon>Nematoda</taxon>
        <taxon>Chromadorea</taxon>
        <taxon>Rhabditida</taxon>
        <taxon>Tylenchina</taxon>
        <taxon>Tylenchomorpha</taxon>
        <taxon>Tylenchoidea</taxon>
        <taxon>Meloidogynidae</taxon>
        <taxon>Meloidogyninae</taxon>
        <taxon>Meloidogyne</taxon>
    </lineage>
</organism>
<evidence type="ECO:0000313" key="10">
    <source>
        <dbReference type="Proteomes" id="UP000580250"/>
    </source>
</evidence>
<dbReference type="PANTHER" id="PTHR13028">
    <property type="entry name" value="RRNA PROCESSING PROTEIN EBNA1-BINDING PROTEIN-RELATED"/>
    <property type="match status" value="1"/>
</dbReference>
<evidence type="ECO:0000313" key="9">
    <source>
        <dbReference type="EMBL" id="CAD2185202.1"/>
    </source>
</evidence>
<keyword evidence="5 7" id="KW-0175">Coiled coil</keyword>
<gene>
    <name evidence="9" type="ORF">MENT_LOCUS37611</name>
</gene>
<feature type="compositionally biased region" description="Basic and acidic residues" evidence="8">
    <location>
        <begin position="13"/>
        <end position="28"/>
    </location>
</feature>
<dbReference type="OrthoDB" id="443772at2759"/>
<name>A0A6V7WDX3_MELEN</name>
<dbReference type="GO" id="GO:0042273">
    <property type="term" value="P:ribosomal large subunit biogenesis"/>
    <property type="evidence" value="ECO:0007669"/>
    <property type="project" value="TreeGrafter"/>
</dbReference>
<feature type="compositionally biased region" description="Acidic residues" evidence="8">
    <location>
        <begin position="1"/>
        <end position="12"/>
    </location>
</feature>
<feature type="coiled-coil region" evidence="7">
    <location>
        <begin position="102"/>
        <end position="183"/>
    </location>
</feature>